<gene>
    <name evidence="4" type="primary">LOC102703406</name>
</gene>
<dbReference type="AlphaFoldDB" id="J3MCK7"/>
<sequence>MLRLQKQLLSLPRGGGCACPLPSPHRLLYSTASTTSASTFSVDDYLVTACGLTRAQVPRASRLLFRLNSPSKADAVLAFFSGLGLSRSDIAGIIASDPLLLRAKVDVTLAPRVDALRGLGLSDSEMVSLVLAAATMLRRSDVASKLKFWISVFGSFDELLPSIKSCNRILLPNLDTMLKPNIAYLKQCGLSAIDIAKLHFNAYWVLGSNPERLKELVMRADKLGVPRNSGQFKYALATVACVSQEKIDSRRETLKRALGCTDEQLRIAVVHHPSILRASVDKLRTTAEFLTTKVGLDPEYIVHRPAFFGYSLKRRLLPRYLVMKALQESGIVRVDYCSMVVVTETQFRSSYIDRHKESIPGLAEIYAACCSGEMPSELQS</sequence>
<dbReference type="GeneID" id="102703406"/>
<keyword evidence="2" id="KW-0806">Transcription termination</keyword>
<organism evidence="4">
    <name type="scientific">Oryza brachyantha</name>
    <name type="common">malo sina</name>
    <dbReference type="NCBI Taxonomy" id="4533"/>
    <lineage>
        <taxon>Eukaryota</taxon>
        <taxon>Viridiplantae</taxon>
        <taxon>Streptophyta</taxon>
        <taxon>Embryophyta</taxon>
        <taxon>Tracheophyta</taxon>
        <taxon>Spermatophyta</taxon>
        <taxon>Magnoliopsida</taxon>
        <taxon>Liliopsida</taxon>
        <taxon>Poales</taxon>
        <taxon>Poaceae</taxon>
        <taxon>BOP clade</taxon>
        <taxon>Oryzoideae</taxon>
        <taxon>Oryzeae</taxon>
        <taxon>Oryzinae</taxon>
        <taxon>Oryza</taxon>
    </lineage>
</organism>
<protein>
    <submittedName>
        <fullName evidence="4">Uncharacterized protein</fullName>
    </submittedName>
</protein>
<keyword evidence="2" id="KW-0804">Transcription</keyword>
<comment type="similarity">
    <text evidence="1">Belongs to the mTERF family.</text>
</comment>
<dbReference type="STRING" id="4533.J3MCK7"/>
<evidence type="ECO:0000313" key="4">
    <source>
        <dbReference type="EnsemblPlants" id="OB06G17510.1"/>
    </source>
</evidence>
<evidence type="ECO:0000256" key="2">
    <source>
        <dbReference type="ARBA" id="ARBA00022472"/>
    </source>
</evidence>
<dbReference type="EnsemblPlants" id="OB06G17510.1">
    <property type="protein sequence ID" value="OB06G17510.1"/>
    <property type="gene ID" value="OB06G17510"/>
</dbReference>
<proteinExistence type="inferred from homology"/>
<reference evidence="4" key="1">
    <citation type="journal article" date="2013" name="Nat. Commun.">
        <title>Whole-genome sequencing of Oryza brachyantha reveals mechanisms underlying Oryza genome evolution.</title>
        <authorList>
            <person name="Chen J."/>
            <person name="Huang Q."/>
            <person name="Gao D."/>
            <person name="Wang J."/>
            <person name="Lang Y."/>
            <person name="Liu T."/>
            <person name="Li B."/>
            <person name="Bai Z."/>
            <person name="Luis Goicoechea J."/>
            <person name="Liang C."/>
            <person name="Chen C."/>
            <person name="Zhang W."/>
            <person name="Sun S."/>
            <person name="Liao Y."/>
            <person name="Zhang X."/>
            <person name="Yang L."/>
            <person name="Song C."/>
            <person name="Wang M."/>
            <person name="Shi J."/>
            <person name="Liu G."/>
            <person name="Liu J."/>
            <person name="Zhou H."/>
            <person name="Zhou W."/>
            <person name="Yu Q."/>
            <person name="An N."/>
            <person name="Chen Y."/>
            <person name="Cai Q."/>
            <person name="Wang B."/>
            <person name="Liu B."/>
            <person name="Min J."/>
            <person name="Huang Y."/>
            <person name="Wu H."/>
            <person name="Li Z."/>
            <person name="Zhang Y."/>
            <person name="Yin Y."/>
            <person name="Song W."/>
            <person name="Jiang J."/>
            <person name="Jackson S.A."/>
            <person name="Wing R.A."/>
            <person name="Wang J."/>
            <person name="Chen M."/>
        </authorList>
    </citation>
    <scope>NUCLEOTIDE SEQUENCE [LARGE SCALE GENOMIC DNA]</scope>
    <source>
        <strain evidence="4">cv. IRGC 101232</strain>
    </source>
</reference>
<dbReference type="KEGG" id="obr:102703406"/>
<dbReference type="FunFam" id="1.25.70.10:FF:000001">
    <property type="entry name" value="Mitochondrial transcription termination factor-like"/>
    <property type="match status" value="1"/>
</dbReference>
<dbReference type="RefSeq" id="XP_006656797.1">
    <property type="nucleotide sequence ID" value="XM_006656734.1"/>
</dbReference>
<dbReference type="HOGENOM" id="CLU_034145_0_0_1"/>
<evidence type="ECO:0000256" key="1">
    <source>
        <dbReference type="ARBA" id="ARBA00007692"/>
    </source>
</evidence>
<dbReference type="Gramene" id="OB06G17510.1">
    <property type="protein sequence ID" value="OB06G17510.1"/>
    <property type="gene ID" value="OB06G17510"/>
</dbReference>
<dbReference type="InterPro" id="IPR003690">
    <property type="entry name" value="MTERF"/>
</dbReference>
<dbReference type="SMART" id="SM00733">
    <property type="entry name" value="Mterf"/>
    <property type="match status" value="4"/>
</dbReference>
<name>J3MCK7_ORYBR</name>
<dbReference type="eggNOG" id="KOG1267">
    <property type="taxonomic scope" value="Eukaryota"/>
</dbReference>
<dbReference type="GO" id="GO:0003676">
    <property type="term" value="F:nucleic acid binding"/>
    <property type="evidence" value="ECO:0007669"/>
    <property type="project" value="InterPro"/>
</dbReference>
<keyword evidence="2" id="KW-0805">Transcription regulation</keyword>
<dbReference type="OMA" id="MLRFRIH"/>
<dbReference type="Gene3D" id="1.25.70.10">
    <property type="entry name" value="Transcription termination factor 3, mitochondrial"/>
    <property type="match status" value="1"/>
</dbReference>
<keyword evidence="3" id="KW-0809">Transit peptide</keyword>
<dbReference type="OrthoDB" id="785478at2759"/>
<dbReference type="Pfam" id="PF02536">
    <property type="entry name" value="mTERF"/>
    <property type="match status" value="1"/>
</dbReference>
<evidence type="ECO:0000256" key="3">
    <source>
        <dbReference type="ARBA" id="ARBA00022946"/>
    </source>
</evidence>
<dbReference type="PANTHER" id="PTHR13068">
    <property type="entry name" value="CGI-12 PROTEIN-RELATED"/>
    <property type="match status" value="1"/>
</dbReference>
<dbReference type="Proteomes" id="UP000006038">
    <property type="component" value="Chromosome 6"/>
</dbReference>
<dbReference type="InterPro" id="IPR038538">
    <property type="entry name" value="MTERF_sf"/>
</dbReference>
<accession>J3MCK7</accession>
<dbReference type="PANTHER" id="PTHR13068:SF180">
    <property type="match status" value="1"/>
</dbReference>
<reference evidence="4" key="2">
    <citation type="submission" date="2013-04" db="UniProtKB">
        <authorList>
            <consortium name="EnsemblPlants"/>
        </authorList>
    </citation>
    <scope>IDENTIFICATION</scope>
</reference>
<dbReference type="GO" id="GO:0006353">
    <property type="term" value="P:DNA-templated transcription termination"/>
    <property type="evidence" value="ECO:0007669"/>
    <property type="project" value="UniProtKB-KW"/>
</dbReference>
<keyword evidence="5" id="KW-1185">Reference proteome</keyword>
<evidence type="ECO:0000313" key="5">
    <source>
        <dbReference type="Proteomes" id="UP000006038"/>
    </source>
</evidence>